<gene>
    <name evidence="3" type="ORF">FZ041_13855</name>
</gene>
<dbReference type="Pfam" id="PF01558">
    <property type="entry name" value="POR"/>
    <property type="match status" value="1"/>
</dbReference>
<name>A0A5D6WIJ7_9FIRM</name>
<sequence length="178" mass="18852">MRKQLRLSGSGGQGVITAAIILAEAAVAEGKEAVQSQSYGPEARGGASKSEVIIDDKTIYHPHVLVPDLVLAMTQKAADKYYSDLGPEGLLVLDDSLVPETPDFPHVVRIPITKLAIEQVGKPLFANIVALGALVRLTGIVAFDTIKESVAHRVPPHTVEQNMKALQVGWDAAGSVAK</sequence>
<dbReference type="Gene3D" id="3.40.920.10">
    <property type="entry name" value="Pyruvate-ferredoxin oxidoreductase, PFOR, domain III"/>
    <property type="match status" value="1"/>
</dbReference>
<evidence type="ECO:0000313" key="3">
    <source>
        <dbReference type="EMBL" id="TYZ26718.1"/>
    </source>
</evidence>
<proteinExistence type="predicted"/>
<evidence type="ECO:0000259" key="2">
    <source>
        <dbReference type="Pfam" id="PF01558"/>
    </source>
</evidence>
<feature type="domain" description="Pyruvate/ketoisovalerate oxidoreductase catalytic" evidence="2">
    <location>
        <begin position="11"/>
        <end position="169"/>
    </location>
</feature>
<reference evidence="3 4" key="1">
    <citation type="submission" date="2019-08" db="EMBL/GenBank/DDBJ databases">
        <title>Selenomonas sp. mPRGC5 and Selenomonas sp. mPRGC8 isolated from ruminal fluid of dairy goat (Capra hircus).</title>
        <authorList>
            <person name="Poothong S."/>
            <person name="Nuengjamnong C."/>
            <person name="Tanasupawat S."/>
        </authorList>
    </citation>
    <scope>NUCLEOTIDE SEQUENCE [LARGE SCALE GENOMIC DNA]</scope>
    <source>
        <strain evidence="4">mPRGC8</strain>
    </source>
</reference>
<dbReference type="InterPro" id="IPR011894">
    <property type="entry name" value="PorC_KorC"/>
</dbReference>
<dbReference type="RefSeq" id="WP_149189989.1">
    <property type="nucleotide sequence ID" value="NZ_VTOZ01000042.1"/>
</dbReference>
<dbReference type="AlphaFoldDB" id="A0A5D6WIJ7"/>
<keyword evidence="1" id="KW-0560">Oxidoreductase</keyword>
<evidence type="ECO:0000313" key="4">
    <source>
        <dbReference type="Proteomes" id="UP000322783"/>
    </source>
</evidence>
<dbReference type="InterPro" id="IPR052554">
    <property type="entry name" value="2-oxoglutarate_synth_KorC"/>
</dbReference>
<dbReference type="NCBIfam" id="TIGR02175">
    <property type="entry name" value="PorC_KorC"/>
    <property type="match status" value="1"/>
</dbReference>
<dbReference type="InterPro" id="IPR002869">
    <property type="entry name" value="Pyrv_flavodox_OxRed_cen"/>
</dbReference>
<protein>
    <submittedName>
        <fullName evidence="3">2-oxoacid:ferredoxin oxidoreductase subunit gamma</fullName>
    </submittedName>
</protein>
<dbReference type="Proteomes" id="UP000322783">
    <property type="component" value="Unassembled WGS sequence"/>
</dbReference>
<evidence type="ECO:0000256" key="1">
    <source>
        <dbReference type="ARBA" id="ARBA00023002"/>
    </source>
</evidence>
<organism evidence="3 4">
    <name type="scientific">Selenomonas caprae</name>
    <dbReference type="NCBI Taxonomy" id="2606905"/>
    <lineage>
        <taxon>Bacteria</taxon>
        <taxon>Bacillati</taxon>
        <taxon>Bacillota</taxon>
        <taxon>Negativicutes</taxon>
        <taxon>Selenomonadales</taxon>
        <taxon>Selenomonadaceae</taxon>
        <taxon>Selenomonas</taxon>
    </lineage>
</organism>
<accession>A0A5D6WIJ7</accession>
<dbReference type="EMBL" id="VTOZ01000042">
    <property type="protein sequence ID" value="TYZ26718.1"/>
    <property type="molecule type" value="Genomic_DNA"/>
</dbReference>
<dbReference type="PANTHER" id="PTHR42730:SF1">
    <property type="entry name" value="2-OXOGLUTARATE SYNTHASE SUBUNIT KORC"/>
    <property type="match status" value="1"/>
</dbReference>
<comment type="caution">
    <text evidence="3">The sequence shown here is derived from an EMBL/GenBank/DDBJ whole genome shotgun (WGS) entry which is preliminary data.</text>
</comment>
<dbReference type="GO" id="GO:0016625">
    <property type="term" value="F:oxidoreductase activity, acting on the aldehyde or oxo group of donors, iron-sulfur protein as acceptor"/>
    <property type="evidence" value="ECO:0007669"/>
    <property type="project" value="InterPro"/>
</dbReference>
<dbReference type="SUPFAM" id="SSF53323">
    <property type="entry name" value="Pyruvate-ferredoxin oxidoreductase, PFOR, domain III"/>
    <property type="match status" value="1"/>
</dbReference>
<dbReference type="PANTHER" id="PTHR42730">
    <property type="entry name" value="2-OXOGLUTARATE SYNTHASE SUBUNIT KORC"/>
    <property type="match status" value="1"/>
</dbReference>
<dbReference type="InterPro" id="IPR019752">
    <property type="entry name" value="Pyrv/ketoisovalerate_OxRed_cat"/>
</dbReference>
<keyword evidence="4" id="KW-1185">Reference proteome</keyword>